<dbReference type="Proteomes" id="UP000314985">
    <property type="component" value="Chromosome 12"/>
</dbReference>
<dbReference type="Ensembl" id="ENSSSCT00070028597.1">
    <property type="protein sequence ID" value="ENSSSCP00070023823.1"/>
    <property type="gene ID" value="ENSSSCG00070014584.1"/>
</dbReference>
<reference evidence="2" key="2">
    <citation type="submission" date="2025-08" db="UniProtKB">
        <authorList>
            <consortium name="Ensembl"/>
        </authorList>
    </citation>
    <scope>IDENTIFICATION</scope>
</reference>
<accession>A0A4X1U7F7</accession>
<dbReference type="AlphaFoldDB" id="A0A4X1U7F7"/>
<feature type="region of interest" description="Disordered" evidence="1">
    <location>
        <begin position="1"/>
        <end position="47"/>
    </location>
</feature>
<protein>
    <submittedName>
        <fullName evidence="2">Uncharacterized protein</fullName>
    </submittedName>
</protein>
<sequence length="182" mass="19760">MAGGREPHGADLEPLTRASVPHDSDQLRLQPERSLMGEQQPVSSRSASKRQVPCLLHAVKKTWSGHLLCWAHPALCLASRLGGGWHTYKLEHVPVKDVVVGEALAVEQVPEELPQVRVVRLVIKAQGTAEVQVRGELGCKTRETQGNQLSNLTPSCCSRTPDPWTPVAWGSSRLGGSQPFLG</sequence>
<feature type="compositionally biased region" description="Basic and acidic residues" evidence="1">
    <location>
        <begin position="1"/>
        <end position="11"/>
    </location>
</feature>
<proteinExistence type="predicted"/>
<organism evidence="2 3">
    <name type="scientific">Sus scrofa</name>
    <name type="common">Pig</name>
    <dbReference type="NCBI Taxonomy" id="9823"/>
    <lineage>
        <taxon>Eukaryota</taxon>
        <taxon>Metazoa</taxon>
        <taxon>Chordata</taxon>
        <taxon>Craniata</taxon>
        <taxon>Vertebrata</taxon>
        <taxon>Euteleostomi</taxon>
        <taxon>Mammalia</taxon>
        <taxon>Eutheria</taxon>
        <taxon>Laurasiatheria</taxon>
        <taxon>Artiodactyla</taxon>
        <taxon>Suina</taxon>
        <taxon>Suidae</taxon>
        <taxon>Sus</taxon>
    </lineage>
</organism>
<evidence type="ECO:0000313" key="3">
    <source>
        <dbReference type="Proteomes" id="UP000314985"/>
    </source>
</evidence>
<evidence type="ECO:0000256" key="1">
    <source>
        <dbReference type="SAM" id="MobiDB-lite"/>
    </source>
</evidence>
<reference evidence="2 3" key="1">
    <citation type="submission" date="2017-08" db="EMBL/GenBank/DDBJ databases">
        <title>USMARCv1.0.</title>
        <authorList>
            <person name="Hannum G.I."/>
            <person name="Koren S."/>
            <person name="Schroeder S.G."/>
            <person name="Chin S.C."/>
            <person name="Nonneman D.J."/>
            <person name="Becker S.A."/>
            <person name="Rosen B.D."/>
            <person name="Bickhart D.M."/>
            <person name="Putnam N.H."/>
            <person name="Green R.E."/>
            <person name="Tuggle C.K."/>
            <person name="Liu H."/>
            <person name="Rohrer G.A."/>
            <person name="Warr A."/>
            <person name="Hall R."/>
            <person name="Kim K."/>
            <person name="Hume D.A."/>
            <person name="Talbot R."/>
            <person name="Chow W."/>
            <person name="Howe K."/>
            <person name="Schwartz A.S."/>
            <person name="Watson M."/>
            <person name="Archibald A.L."/>
            <person name="Phillippy A.M."/>
            <person name="Smith T.P.L."/>
        </authorList>
    </citation>
    <scope>NUCLEOTIDE SEQUENCE [LARGE SCALE GENOMIC DNA]</scope>
</reference>
<name>A0A4X1U7F7_PIG</name>
<evidence type="ECO:0000313" key="2">
    <source>
        <dbReference type="Ensembl" id="ENSSSCP00070023823.1"/>
    </source>
</evidence>